<comment type="caution">
    <text evidence="1">The sequence shown here is derived from an EMBL/GenBank/DDBJ whole genome shotgun (WGS) entry which is preliminary data.</text>
</comment>
<dbReference type="Proteomes" id="UP000004221">
    <property type="component" value="Unassembled WGS sequence"/>
</dbReference>
<evidence type="ECO:0000313" key="1">
    <source>
        <dbReference type="EMBL" id="CCF86298.1"/>
    </source>
</evidence>
<gene>
    <name evidence="1" type="ORF">NITHO_990013</name>
</gene>
<dbReference type="EMBL" id="CAGS01000736">
    <property type="protein sequence ID" value="CCF86298.1"/>
    <property type="molecule type" value="Genomic_DNA"/>
</dbReference>
<evidence type="ECO:0000313" key="2">
    <source>
        <dbReference type="Proteomes" id="UP000004221"/>
    </source>
</evidence>
<name>I4ENN5_9BACT</name>
<sequence length="77" mass="8431">MVHSRTEEPLGSGGANPQMFAGISVDCLELVPGMRKEGPVHSTLRMEAYRLPRFWMPAVLGSAQWGFFPPAAAMSRL</sequence>
<organism evidence="1 2">
    <name type="scientific">Nitrolancea hollandica Lb</name>
    <dbReference type="NCBI Taxonomy" id="1129897"/>
    <lineage>
        <taxon>Bacteria</taxon>
        <taxon>Pseudomonadati</taxon>
        <taxon>Thermomicrobiota</taxon>
        <taxon>Thermomicrobia</taxon>
        <taxon>Sphaerobacterales</taxon>
        <taxon>Sphaerobacterineae</taxon>
        <taxon>Sphaerobacteraceae</taxon>
        <taxon>Nitrolancea</taxon>
    </lineage>
</organism>
<protein>
    <submittedName>
        <fullName evidence="1">Uncharacterized protein</fullName>
    </submittedName>
</protein>
<dbReference type="AlphaFoldDB" id="I4ENN5"/>
<proteinExistence type="predicted"/>
<reference evidence="1 2" key="1">
    <citation type="journal article" date="2012" name="ISME J.">
        <title>Nitrification expanded: discovery, physiology and genomics of a nitrite-oxidizing bacterium from the phylum Chloroflexi.</title>
        <authorList>
            <person name="Sorokin D.Y."/>
            <person name="Lucker S."/>
            <person name="Vejmelkova D."/>
            <person name="Kostrikina N.A."/>
            <person name="Kleerebezem R."/>
            <person name="Rijpstra W.I."/>
            <person name="Damste J.S."/>
            <person name="Le Paslier D."/>
            <person name="Muyzer G."/>
            <person name="Wagner M."/>
            <person name="van Loosdrecht M.C."/>
            <person name="Daims H."/>
        </authorList>
    </citation>
    <scope>NUCLEOTIDE SEQUENCE [LARGE SCALE GENOMIC DNA]</scope>
    <source>
        <strain evidence="2">none</strain>
    </source>
</reference>
<accession>I4ENN5</accession>
<keyword evidence="2" id="KW-1185">Reference proteome</keyword>